<dbReference type="EMBL" id="BGPR01017125">
    <property type="protein sequence ID" value="GBN75179.1"/>
    <property type="molecule type" value="Genomic_DNA"/>
</dbReference>
<sequence length="800" mass="91554">MKSKRRCLEEISTDKPAETPCVSSVSYQTLKDSTLIGRRIIDIGYFFNRLREIDNHGPFNCSLSNMTIVSEVRKGLRIGIELKCNMCFITEIVWSENPDSDKMPINTAAVSGIMTIGGGYSNLEDILSALDIPSMTSHTFQKEHDRISAAWEETAAKEMHNAAMEEKRLAIEAGEIDADGIPLLTVVADGSWAKRSYRTNYSSLSGAAAIVGFRTKKVLYLGVRNRYCSVCFKASKLKISPKKHRCCKNWSGSSSGMEADIIKEGFQNSISMYGVKYAKLVADGDSNVYKMILDSRPYDELQVEKIECHNHLYRNFCNKLKDIVQDRKSGPIAHRKQLGKNILRMRRAVITATAFYAEYPSKDRAFDLQKCMTNIPYHTFGRHDQCIEPFCKKEERKEKDMVDDLRSSGLLFRIMAIMQNLSGHSKSLLFAANNNCVEQFNAIVAKFIGGKRVNFCLRNSYQARCNGAVISHNSKFLMSCVHKNMYNTSPGNCVKSLERKRQRERQQRKGKLQSLRHCRKTLFRDKACNKSYGPNAEKPDLLEQEFELKRQQLLSSLQLSSVEAAALERATTEQKSSQLWREERRKRLTASDFGVVCCRKESTGCQNIVKNKLYSHFLSAAMKYGQDNEDNAVRSLQESVNLKVRRCGLFVNPNIGYLAASPDGLIDDDGIVEVKCPASCKDLTPDEAIRMKKFPFWKLGKDGNTIVNKNHKYYFQVQGQLHITQKNYCLFLMWTEKGQKIEKIIRDQLFWQQKMEKKLEFFYFECLLPELVDPRFPRSMDIRNPPAIVEAQKKKIRMRL</sequence>
<evidence type="ECO:0000259" key="1">
    <source>
        <dbReference type="Pfam" id="PF09588"/>
    </source>
</evidence>
<dbReference type="SUPFAM" id="SSF160207">
    <property type="entry name" value="NMB0488-like"/>
    <property type="match status" value="1"/>
</dbReference>
<gene>
    <name evidence="3" type="ORF">AVEN_166255_1</name>
</gene>
<name>A0A4Y2RIS8_ARAVE</name>
<feature type="domain" description="Mutator-like transposase" evidence="2">
    <location>
        <begin position="37"/>
        <end position="391"/>
    </location>
</feature>
<dbReference type="Pfam" id="PF20700">
    <property type="entry name" value="Mutator"/>
    <property type="match status" value="1"/>
</dbReference>
<dbReference type="InterPro" id="IPR011604">
    <property type="entry name" value="PDDEXK-like_dom_sf"/>
</dbReference>
<dbReference type="Pfam" id="PF09588">
    <property type="entry name" value="YqaJ"/>
    <property type="match status" value="1"/>
</dbReference>
<comment type="caution">
    <text evidence="3">The sequence shown here is derived from an EMBL/GenBank/DDBJ whole genome shotgun (WGS) entry which is preliminary data.</text>
</comment>
<dbReference type="SUPFAM" id="SSF52980">
    <property type="entry name" value="Restriction endonuclease-like"/>
    <property type="match status" value="1"/>
</dbReference>
<dbReference type="AlphaFoldDB" id="A0A4Y2RIS8"/>
<dbReference type="CDD" id="cd22343">
    <property type="entry name" value="PDDEXK_lambda_exonuclease-like"/>
    <property type="match status" value="1"/>
</dbReference>
<proteinExistence type="predicted"/>
<dbReference type="InterPro" id="IPR049012">
    <property type="entry name" value="Mutator_transp_dom"/>
</dbReference>
<keyword evidence="4" id="KW-1185">Reference proteome</keyword>
<dbReference type="InterPro" id="IPR011335">
    <property type="entry name" value="Restrct_endonuc-II-like"/>
</dbReference>
<feature type="domain" description="YqaJ viral recombinase" evidence="1">
    <location>
        <begin position="580"/>
        <end position="726"/>
    </location>
</feature>
<dbReference type="PANTHER" id="PTHR46609:SF8">
    <property type="entry name" value="YQAJ VIRAL RECOMBINASE DOMAIN-CONTAINING PROTEIN"/>
    <property type="match status" value="1"/>
</dbReference>
<dbReference type="InterPro" id="IPR037891">
    <property type="entry name" value="Cdil-like_sf"/>
</dbReference>
<dbReference type="InterPro" id="IPR019080">
    <property type="entry name" value="YqaJ_viral_recombinase"/>
</dbReference>
<dbReference type="Gene3D" id="3.90.320.10">
    <property type="match status" value="1"/>
</dbReference>
<dbReference type="Proteomes" id="UP000499080">
    <property type="component" value="Unassembled WGS sequence"/>
</dbReference>
<protein>
    <submittedName>
        <fullName evidence="3">Uncharacterized protein</fullName>
    </submittedName>
</protein>
<organism evidence="3 4">
    <name type="scientific">Araneus ventricosus</name>
    <name type="common">Orbweaver spider</name>
    <name type="synonym">Epeira ventricosa</name>
    <dbReference type="NCBI Taxonomy" id="182803"/>
    <lineage>
        <taxon>Eukaryota</taxon>
        <taxon>Metazoa</taxon>
        <taxon>Ecdysozoa</taxon>
        <taxon>Arthropoda</taxon>
        <taxon>Chelicerata</taxon>
        <taxon>Arachnida</taxon>
        <taxon>Araneae</taxon>
        <taxon>Araneomorphae</taxon>
        <taxon>Entelegynae</taxon>
        <taxon>Araneoidea</taxon>
        <taxon>Araneidae</taxon>
        <taxon>Araneus</taxon>
    </lineage>
</organism>
<evidence type="ECO:0000313" key="3">
    <source>
        <dbReference type="EMBL" id="GBN75179.1"/>
    </source>
</evidence>
<dbReference type="PANTHER" id="PTHR46609">
    <property type="entry name" value="EXONUCLEASE, PHAGE-TYPE/RECB, C-TERMINAL DOMAIN-CONTAINING PROTEIN"/>
    <property type="match status" value="1"/>
</dbReference>
<accession>A0A4Y2RIS8</accession>
<dbReference type="InterPro" id="IPR051703">
    <property type="entry name" value="NF-kappa-B_Signaling_Reg"/>
</dbReference>
<evidence type="ECO:0000259" key="2">
    <source>
        <dbReference type="Pfam" id="PF20700"/>
    </source>
</evidence>
<dbReference type="GO" id="GO:0006281">
    <property type="term" value="P:DNA repair"/>
    <property type="evidence" value="ECO:0007669"/>
    <property type="project" value="UniProtKB-ARBA"/>
</dbReference>
<dbReference type="OrthoDB" id="6431194at2759"/>
<reference evidence="3 4" key="1">
    <citation type="journal article" date="2019" name="Sci. Rep.">
        <title>Orb-weaving spider Araneus ventricosus genome elucidates the spidroin gene catalogue.</title>
        <authorList>
            <person name="Kono N."/>
            <person name="Nakamura H."/>
            <person name="Ohtoshi R."/>
            <person name="Moran D.A.P."/>
            <person name="Shinohara A."/>
            <person name="Yoshida Y."/>
            <person name="Fujiwara M."/>
            <person name="Mori M."/>
            <person name="Tomita M."/>
            <person name="Arakawa K."/>
        </authorList>
    </citation>
    <scope>NUCLEOTIDE SEQUENCE [LARGE SCALE GENOMIC DNA]</scope>
</reference>
<evidence type="ECO:0000313" key="4">
    <source>
        <dbReference type="Proteomes" id="UP000499080"/>
    </source>
</evidence>